<dbReference type="GO" id="GO:0008765">
    <property type="term" value="F:UDP-N-acetylmuramoylalanyl-D-glutamate-2,6-diaminopimelate ligase activity"/>
    <property type="evidence" value="ECO:0007669"/>
    <property type="project" value="UniProtKB-UniRule"/>
</dbReference>
<dbReference type="Pfam" id="PF02875">
    <property type="entry name" value="Mur_ligase_C"/>
    <property type="match status" value="1"/>
</dbReference>
<accession>D3UHC6</accession>
<evidence type="ECO:0000256" key="5">
    <source>
        <dbReference type="ARBA" id="ARBA00022840"/>
    </source>
</evidence>
<dbReference type="GO" id="GO:0005737">
    <property type="term" value="C:cytoplasm"/>
    <property type="evidence" value="ECO:0007669"/>
    <property type="project" value="UniProtKB-SubCell"/>
</dbReference>
<dbReference type="SUPFAM" id="SSF53244">
    <property type="entry name" value="MurD-like peptide ligases, peptide-binding domain"/>
    <property type="match status" value="1"/>
</dbReference>
<dbReference type="GO" id="GO:0000287">
    <property type="term" value="F:magnesium ion binding"/>
    <property type="evidence" value="ECO:0007669"/>
    <property type="project" value="UniProtKB-UniRule"/>
</dbReference>
<comment type="similarity">
    <text evidence="1 9">Belongs to the MurCDEF family. MurE subfamily.</text>
</comment>
<feature type="binding site" evidence="9">
    <location>
        <position position="21"/>
    </location>
    <ligand>
        <name>UDP-N-acetyl-alpha-D-muramoyl-L-alanyl-D-glutamate</name>
        <dbReference type="ChEBI" id="CHEBI:83900"/>
    </ligand>
</feature>
<feature type="binding site" evidence="9">
    <location>
        <begin position="116"/>
        <end position="117"/>
    </location>
    <ligand>
        <name>UDP-N-acetyl-alpha-D-muramoyl-L-alanyl-D-glutamate</name>
        <dbReference type="ChEBI" id="CHEBI:83900"/>
    </ligand>
</feature>
<evidence type="ECO:0000259" key="12">
    <source>
        <dbReference type="Pfam" id="PF08245"/>
    </source>
</evidence>
<evidence type="ECO:0000256" key="2">
    <source>
        <dbReference type="ARBA" id="ARBA00022490"/>
    </source>
</evidence>
<proteinExistence type="inferred from homology"/>
<dbReference type="InterPro" id="IPR004101">
    <property type="entry name" value="Mur_ligase_C"/>
</dbReference>
<dbReference type="NCBIfam" id="NF001126">
    <property type="entry name" value="PRK00139.1-4"/>
    <property type="match status" value="1"/>
</dbReference>
<feature type="binding site" evidence="9">
    <location>
        <position position="403"/>
    </location>
    <ligand>
        <name>meso-2,6-diaminopimelate</name>
        <dbReference type="ChEBI" id="CHEBI:57791"/>
    </ligand>
</feature>
<reference evidence="13 14" key="1">
    <citation type="journal article" date="2010" name="BMC Genomics">
        <title>Comparative genomics and proteomics of Helicobacter mustelae, an ulcerogenic and carcinogenic gastric pathogen.</title>
        <authorList>
            <person name="O'Toole P.W."/>
            <person name="Snelling W.J."/>
            <person name="Canchaya C."/>
            <person name="Forde B.M."/>
            <person name="Hardie K.R."/>
            <person name="Josenhans C."/>
            <person name="Graham R.L.J."/>
            <person name="McMullan G."/>
            <person name="Parkhill J."/>
            <person name="Belda E."/>
            <person name="Bentley S.D."/>
        </authorList>
    </citation>
    <scope>NUCLEOTIDE SEQUENCE [LARGE SCALE GENOMIC DNA]</scope>
    <source>
        <strain evidence="14">ATCC 43772 / LMG 18044 / NCTC 12198 / 12198</strain>
    </source>
</reference>
<evidence type="ECO:0000256" key="6">
    <source>
        <dbReference type="ARBA" id="ARBA00022960"/>
    </source>
</evidence>
<dbReference type="GO" id="GO:0071555">
    <property type="term" value="P:cell wall organization"/>
    <property type="evidence" value="ECO:0007669"/>
    <property type="project" value="UniProtKB-KW"/>
</dbReference>
<dbReference type="AlphaFoldDB" id="D3UHC6"/>
<comment type="subcellular location">
    <subcellularLocation>
        <location evidence="9 10">Cytoplasm</location>
    </subcellularLocation>
</comment>
<dbReference type="HAMAP" id="MF_00208">
    <property type="entry name" value="MurE"/>
    <property type="match status" value="1"/>
</dbReference>
<dbReference type="PANTHER" id="PTHR23135">
    <property type="entry name" value="MUR LIGASE FAMILY MEMBER"/>
    <property type="match status" value="1"/>
</dbReference>
<dbReference type="PROSITE" id="PS01011">
    <property type="entry name" value="FOLYLPOLYGLU_SYNT_1"/>
    <property type="match status" value="1"/>
</dbReference>
<dbReference type="eggNOG" id="COG0769">
    <property type="taxonomic scope" value="Bacteria"/>
</dbReference>
<keyword evidence="9 10" id="KW-0131">Cell cycle</keyword>
<dbReference type="InterPro" id="IPR036565">
    <property type="entry name" value="Mur-like_cat_sf"/>
</dbReference>
<evidence type="ECO:0000256" key="1">
    <source>
        <dbReference type="ARBA" id="ARBA00005898"/>
    </source>
</evidence>
<keyword evidence="8 9" id="KW-0961">Cell wall biogenesis/degradation</keyword>
<evidence type="ECO:0000256" key="10">
    <source>
        <dbReference type="RuleBase" id="RU004135"/>
    </source>
</evidence>
<comment type="caution">
    <text evidence="9">Lacks conserved residue(s) required for the propagation of feature annotation.</text>
</comment>
<feature type="binding site" evidence="9">
    <location>
        <position position="143"/>
    </location>
    <ligand>
        <name>UDP-N-acetyl-alpha-D-muramoyl-L-alanyl-D-glutamate</name>
        <dbReference type="ChEBI" id="CHEBI:83900"/>
    </ligand>
</feature>
<dbReference type="InterPro" id="IPR018109">
    <property type="entry name" value="Folylpolyglutamate_synth_CS"/>
</dbReference>
<evidence type="ECO:0000313" key="14">
    <source>
        <dbReference type="Proteomes" id="UP000001522"/>
    </source>
</evidence>
<keyword evidence="4 9" id="KW-0547">Nucleotide-binding</keyword>
<evidence type="ECO:0000256" key="4">
    <source>
        <dbReference type="ARBA" id="ARBA00022741"/>
    </source>
</evidence>
<dbReference type="NCBIfam" id="TIGR01085">
    <property type="entry name" value="murE"/>
    <property type="match status" value="1"/>
</dbReference>
<dbReference type="EMBL" id="FN555004">
    <property type="protein sequence ID" value="CBG39898.1"/>
    <property type="molecule type" value="Genomic_DNA"/>
</dbReference>
<keyword evidence="7 9" id="KW-0573">Peptidoglycan synthesis</keyword>
<keyword evidence="14" id="KW-1185">Reference proteome</keyword>
<feature type="binding site" evidence="9">
    <location>
        <position position="328"/>
    </location>
    <ligand>
        <name>meso-2,6-diaminopimelate</name>
        <dbReference type="ChEBI" id="CHEBI:57791"/>
    </ligand>
</feature>
<name>D3UHC6_HELM1</name>
<dbReference type="InterPro" id="IPR013221">
    <property type="entry name" value="Mur_ligase_cen"/>
</dbReference>
<keyword evidence="9" id="KW-0460">Magnesium</keyword>
<evidence type="ECO:0000259" key="11">
    <source>
        <dbReference type="Pfam" id="PF02875"/>
    </source>
</evidence>
<dbReference type="Pfam" id="PF08245">
    <property type="entry name" value="Mur_ligase_M"/>
    <property type="match status" value="1"/>
</dbReference>
<evidence type="ECO:0000256" key="3">
    <source>
        <dbReference type="ARBA" id="ARBA00022598"/>
    </source>
</evidence>
<comment type="catalytic activity">
    <reaction evidence="9">
        <text>UDP-N-acetyl-alpha-D-muramoyl-L-alanyl-D-glutamate + meso-2,6-diaminopimelate + ATP = UDP-N-acetyl-alpha-D-muramoyl-L-alanyl-gamma-D-glutamyl-meso-2,6-diaminopimelate + ADP + phosphate + H(+)</text>
        <dbReference type="Rhea" id="RHEA:23676"/>
        <dbReference type="ChEBI" id="CHEBI:15378"/>
        <dbReference type="ChEBI" id="CHEBI:30616"/>
        <dbReference type="ChEBI" id="CHEBI:43474"/>
        <dbReference type="ChEBI" id="CHEBI:57791"/>
        <dbReference type="ChEBI" id="CHEBI:83900"/>
        <dbReference type="ChEBI" id="CHEBI:83905"/>
        <dbReference type="ChEBI" id="CHEBI:456216"/>
        <dbReference type="EC" id="6.3.2.13"/>
    </reaction>
</comment>
<dbReference type="GO" id="GO:0009252">
    <property type="term" value="P:peptidoglycan biosynthetic process"/>
    <property type="evidence" value="ECO:0007669"/>
    <property type="project" value="UniProtKB-UniRule"/>
</dbReference>
<feature type="short sequence motif" description="Meso-diaminopimelate recognition motif" evidence="9">
    <location>
        <begin position="352"/>
        <end position="355"/>
    </location>
</feature>
<evidence type="ECO:0000313" key="13">
    <source>
        <dbReference type="EMBL" id="CBG39898.1"/>
    </source>
</evidence>
<feature type="binding site" evidence="9">
    <location>
        <begin position="73"/>
        <end position="79"/>
    </location>
    <ligand>
        <name>ATP</name>
        <dbReference type="ChEBI" id="CHEBI:30616"/>
    </ligand>
</feature>
<keyword evidence="5 9" id="KW-0067">ATP-binding</keyword>
<dbReference type="SUPFAM" id="SSF53623">
    <property type="entry name" value="MurD-like peptide ligases, catalytic domain"/>
    <property type="match status" value="1"/>
</dbReference>
<evidence type="ECO:0000256" key="8">
    <source>
        <dbReference type="ARBA" id="ARBA00023316"/>
    </source>
</evidence>
<keyword evidence="9 10" id="KW-0132">Cell division</keyword>
<dbReference type="UniPathway" id="UPA00219"/>
<dbReference type="PANTHER" id="PTHR23135:SF4">
    <property type="entry name" value="UDP-N-ACETYLMURAMOYL-L-ALANYL-D-GLUTAMATE--2,6-DIAMINOPIMELATE LIGASE MURE HOMOLOG, CHLOROPLASTIC"/>
    <property type="match status" value="1"/>
</dbReference>
<feature type="binding site" evidence="9">
    <location>
        <position position="151"/>
    </location>
    <ligand>
        <name>UDP-N-acetyl-alpha-D-muramoyl-L-alanyl-D-glutamate</name>
        <dbReference type="ChEBI" id="CHEBI:83900"/>
    </ligand>
</feature>
<dbReference type="HOGENOM" id="CLU_022291_2_0_7"/>
<comment type="cofactor">
    <cofactor evidence="9">
        <name>Mg(2+)</name>
        <dbReference type="ChEBI" id="CHEBI:18420"/>
    </cofactor>
</comment>
<dbReference type="GO" id="GO:0004326">
    <property type="term" value="F:tetrahydrofolylpolyglutamate synthase activity"/>
    <property type="evidence" value="ECO:0007669"/>
    <property type="project" value="InterPro"/>
</dbReference>
<protein>
    <recommendedName>
        <fullName evidence="9">UDP-N-acetylmuramoyl-L-alanyl-D-glutamate--2,6-diaminopimelate ligase</fullName>
        <ecNumber evidence="9">6.3.2.13</ecNumber>
    </recommendedName>
    <alternativeName>
        <fullName evidence="9">Meso-A2pm-adding enzyme</fullName>
    </alternativeName>
    <alternativeName>
        <fullName evidence="9">Meso-diaminopimelate-adding enzyme</fullName>
    </alternativeName>
    <alternativeName>
        <fullName evidence="9">UDP-MurNAc-L-Ala-D-Glu:meso-diaminopimelate ligase</fullName>
    </alternativeName>
    <alternativeName>
        <fullName evidence="9">UDP-MurNAc-tripeptide synthetase</fullName>
    </alternativeName>
    <alternativeName>
        <fullName evidence="9">UDP-N-acetylmuramyl-tripeptide synthetase</fullName>
    </alternativeName>
</protein>
<comment type="function">
    <text evidence="9">Catalyzes the addition of meso-diaminopimelic acid to the nucleotide precursor UDP-N-acetylmuramoyl-L-alanyl-D-glutamate (UMAG) in the biosynthesis of bacterial cell-wall peptidoglycan.</text>
</comment>
<feature type="binding site" evidence="9">
    <location>
        <begin position="352"/>
        <end position="355"/>
    </location>
    <ligand>
        <name>meso-2,6-diaminopimelate</name>
        <dbReference type="ChEBI" id="CHEBI:57791"/>
    </ligand>
</feature>
<dbReference type="InterPro" id="IPR036615">
    <property type="entry name" value="Mur_ligase_C_dom_sf"/>
</dbReference>
<feature type="domain" description="Mur ligase central" evidence="12">
    <location>
        <begin position="71"/>
        <end position="260"/>
    </location>
</feature>
<dbReference type="GO" id="GO:0008360">
    <property type="term" value="P:regulation of cell shape"/>
    <property type="evidence" value="ECO:0007669"/>
    <property type="project" value="UniProtKB-KW"/>
</dbReference>
<dbReference type="KEGG" id="hms:HMU06400"/>
<keyword evidence="6 9" id="KW-0133">Cell shape</keyword>
<keyword evidence="3 9" id="KW-0436">Ligase</keyword>
<dbReference type="Proteomes" id="UP000001522">
    <property type="component" value="Chromosome"/>
</dbReference>
<dbReference type="InterPro" id="IPR005761">
    <property type="entry name" value="UDP-N-AcMur-Glu-dNH2Pim_ligase"/>
</dbReference>
<comment type="pathway">
    <text evidence="9 10">Cell wall biogenesis; peptidoglycan biosynthesis.</text>
</comment>
<feature type="modified residue" description="N6-carboxylysine" evidence="9">
    <location>
        <position position="183"/>
    </location>
</feature>
<feature type="binding site" evidence="9">
    <location>
        <position position="149"/>
    </location>
    <ligand>
        <name>UDP-N-acetyl-alpha-D-muramoyl-L-alanyl-D-glutamate</name>
        <dbReference type="ChEBI" id="CHEBI:83900"/>
    </ligand>
</feature>
<comment type="PTM">
    <text evidence="9">Carboxylation is probably crucial for Mg(2+) binding and, consequently, for the gamma-phosphate positioning of ATP.</text>
</comment>
<feature type="domain" description="Mur ligase C-terminal" evidence="11">
    <location>
        <begin position="284"/>
        <end position="405"/>
    </location>
</feature>
<evidence type="ECO:0000256" key="7">
    <source>
        <dbReference type="ARBA" id="ARBA00022984"/>
    </source>
</evidence>
<dbReference type="GO" id="GO:0051301">
    <property type="term" value="P:cell division"/>
    <property type="evidence" value="ECO:0007669"/>
    <property type="project" value="UniProtKB-KW"/>
</dbReference>
<sequence length="434" mass="48821">MKIERSIEFRGKKYAFLSDDSREAQSDEAVLFVETSRNAFFAEQMRKEGRDILHYRDLKEYFTFPAQIIGITGTNGKTTTANLIYHVLLKNGKKCAMLGTQGLFFGGKQIKPKGLTTPGILELYEDLALLHELGCEVLVMEVSSHAISQDRIFGLDFAAKILTNITSDHLDYHKTLASYIATKNAFLSDGGLKIINKDEENANFSPKNTKSYGVKNPCDLQAKNFDKNHATLQYQGREYMLKMPLYGLHNLYNIMACVLCVRELFGLEMEQILSSLQDFGGVSGRMEVVCQNPMVIVDFAHTHDGIEKILQGFLGQSLSVVFGAGGDRDRSKRPLMGGVVRKYAKKIYVTSDNPRSEDPMSIIRDILEGIEDREGVVVLPDRYEAIKKALDHQEPGEILFVLGKGDETHQILADRVVDFDDRMVIRELLSCRLV</sequence>
<dbReference type="STRING" id="679897.HMU06400"/>
<organism evidence="13 14">
    <name type="scientific">Helicobacter mustelae (strain ATCC 43772 / CCUG 25715 / CIP 103759 / LMG 18044 / NCTC 12198 / R85-136P)</name>
    <name type="common">Campylobacter mustelae</name>
    <dbReference type="NCBI Taxonomy" id="679897"/>
    <lineage>
        <taxon>Bacteria</taxon>
        <taxon>Pseudomonadati</taxon>
        <taxon>Campylobacterota</taxon>
        <taxon>Epsilonproteobacteria</taxon>
        <taxon>Campylobacterales</taxon>
        <taxon>Helicobacteraceae</taxon>
        <taxon>Helicobacter</taxon>
    </lineage>
</organism>
<keyword evidence="2 9" id="KW-0963">Cytoplasm</keyword>
<dbReference type="Gene3D" id="3.90.190.20">
    <property type="entry name" value="Mur ligase, C-terminal domain"/>
    <property type="match status" value="1"/>
</dbReference>
<feature type="binding site" evidence="9">
    <location>
        <position position="407"/>
    </location>
    <ligand>
        <name>meso-2,6-diaminopimelate</name>
        <dbReference type="ChEBI" id="CHEBI:57791"/>
    </ligand>
</feature>
<dbReference type="RefSeq" id="WP_013022981.1">
    <property type="nucleotide sequence ID" value="NC_013949.1"/>
</dbReference>
<dbReference type="GO" id="GO:0005524">
    <property type="term" value="F:ATP binding"/>
    <property type="evidence" value="ECO:0007669"/>
    <property type="project" value="UniProtKB-UniRule"/>
</dbReference>
<evidence type="ECO:0000256" key="9">
    <source>
        <dbReference type="HAMAP-Rule" id="MF_00208"/>
    </source>
</evidence>
<gene>
    <name evidence="9 13" type="primary">murE</name>
    <name evidence="13" type="ordered locus">HMU06400</name>
</gene>
<dbReference type="Gene3D" id="3.40.1190.10">
    <property type="entry name" value="Mur-like, catalytic domain"/>
    <property type="match status" value="1"/>
</dbReference>
<dbReference type="EC" id="6.3.2.13" evidence="9"/>